<proteinExistence type="predicted"/>
<accession>A0ABP6K136</accession>
<dbReference type="EMBL" id="BAAAUD010000042">
    <property type="protein sequence ID" value="GAA2954466.1"/>
    <property type="molecule type" value="Genomic_DNA"/>
</dbReference>
<protein>
    <submittedName>
        <fullName evidence="1">Uncharacterized protein</fullName>
    </submittedName>
</protein>
<reference evidence="2" key="1">
    <citation type="journal article" date="2019" name="Int. J. Syst. Evol. Microbiol.">
        <title>The Global Catalogue of Microorganisms (GCM) 10K type strain sequencing project: providing services to taxonomists for standard genome sequencing and annotation.</title>
        <authorList>
            <consortium name="The Broad Institute Genomics Platform"/>
            <consortium name="The Broad Institute Genome Sequencing Center for Infectious Disease"/>
            <person name="Wu L."/>
            <person name="Ma J."/>
        </authorList>
    </citation>
    <scope>NUCLEOTIDE SEQUENCE [LARGE SCALE GENOMIC DNA]</scope>
    <source>
        <strain evidence="2">JCM 9088</strain>
    </source>
</reference>
<dbReference type="Proteomes" id="UP001500403">
    <property type="component" value="Unassembled WGS sequence"/>
</dbReference>
<evidence type="ECO:0000313" key="1">
    <source>
        <dbReference type="EMBL" id="GAA2954466.1"/>
    </source>
</evidence>
<keyword evidence="2" id="KW-1185">Reference proteome</keyword>
<comment type="caution">
    <text evidence="1">The sequence shown here is derived from an EMBL/GenBank/DDBJ whole genome shotgun (WGS) entry which is preliminary data.</text>
</comment>
<evidence type="ECO:0000313" key="2">
    <source>
        <dbReference type="Proteomes" id="UP001500403"/>
    </source>
</evidence>
<sequence>MQALRGDRRFRVAWVDPPSRAAGVYGCTDMYACGADRRRSGALARRRYQAVGHQAGQYRLAQGV</sequence>
<name>A0ABP6K136_9ACTN</name>
<organism evidence="1 2">
    <name type="scientific">Streptomyces enissocaesilis</name>
    <dbReference type="NCBI Taxonomy" id="332589"/>
    <lineage>
        <taxon>Bacteria</taxon>
        <taxon>Bacillati</taxon>
        <taxon>Actinomycetota</taxon>
        <taxon>Actinomycetes</taxon>
        <taxon>Kitasatosporales</taxon>
        <taxon>Streptomycetaceae</taxon>
        <taxon>Streptomyces</taxon>
        <taxon>Streptomyces rochei group</taxon>
    </lineage>
</organism>
<gene>
    <name evidence="1" type="ORF">GCM10010446_44390</name>
</gene>